<feature type="domain" description="Glycosyl hydrolase family 31 C-terminal" evidence="19">
    <location>
        <begin position="661"/>
        <end position="749"/>
    </location>
</feature>
<keyword evidence="6" id="KW-0964">Secreted</keyword>
<dbReference type="CDD" id="cd14752">
    <property type="entry name" value="GH31_N"/>
    <property type="match status" value="1"/>
</dbReference>
<keyword evidence="8 15" id="KW-0378">Hydrolase</keyword>
<dbReference type="GO" id="GO:0005576">
    <property type="term" value="C:extracellular region"/>
    <property type="evidence" value="ECO:0007669"/>
    <property type="project" value="UniProtKB-SubCell"/>
</dbReference>
<sequence length="873" mass="96799">MKAWFLSLVALDVVRNVLAQNIDACPGYNATNVSNTRNGFKADLILAGPACNVYGPDIAKLTLSVTYETDNRIHMKVVDAAGPRYEVPESVFPRPSSSDGSRNSNIQFQYTRAPFSFSITRKDSNETLFNTAGFPLIFEPQYLRVKTSLPPNANIYGLGEHTDTFRLSPDNTTRTLWNRDAYGVPNGTNLYSDHPVYFEHRSSGTHGVFLLNSNGMDVKLRSASNSTTLEYNVIGGILDFYFLAGPGPLDVAKQYARLAGLPAEVPYWGLGLHQCRYGYQNYLDVAQVVANYSAAGIPLETMWTDIDYMYQRLVFTNDPQYFPLDKMREIVKALHARDQHYIVMVDPAVGVKPGISKAYDRGKALDVWIKNPNGTDHLGIVWPGVVVWPDWFNSKTAAYWANEFKLFFNPQTGIDIDGVWIDMNEPASFCTYPCADPYAEAVSQNMPPNRTTPPPSATSQLPIPLALAKRANNYSDVLNPPYAIGNVNAHLSDKTAFTNVVHANGMIEYDVHNIYGTMMSSTTRDAMEARRPGLRPFVITRSTFAGAGAKVGKWLGDNLSTWEHYRVSIAGMLGFASIYQIPEVGSDVCGFGGNTTETLCARWATLGAFNPFYRNHNGDTSISQEFYRWPSVAQAAKNAIDMRYRLLDYFYTALHLAHTDGVPVLQPLWFQYPKDTNTFGIDLQFFFGNSILVSPVTQENVTDVSIYLPNDTFYDFKNYAVINGTGSTVQLSNISYTDIPVYIRGGVVLPLRVQSANTTTALRKKNFELVIAPNRSGKASGSLYIDDGVSIQQQRTREATYTYGDKTLKVNTKGSYDVGALKYQSVKILGVTTAPRQVTLNGQRAEVVYDVGAKVAVVSLSQPLGSSFTLKWS</sequence>
<gene>
    <name evidence="20" type="ORF">M408DRAFT_328656</name>
</gene>
<dbReference type="GO" id="GO:0000272">
    <property type="term" value="P:polysaccharide catabolic process"/>
    <property type="evidence" value="ECO:0007669"/>
    <property type="project" value="UniProtKB-KW"/>
</dbReference>
<evidence type="ECO:0000256" key="2">
    <source>
        <dbReference type="ARBA" id="ARBA00004613"/>
    </source>
</evidence>
<comment type="function">
    <text evidence="14">Glucosidase involved in the degradation of cellulosic biomass. Has both alpha- and beta-glucosidase activity.</text>
</comment>
<dbReference type="AlphaFoldDB" id="A0A0C2XLJ6"/>
<dbReference type="EMBL" id="KN824287">
    <property type="protein sequence ID" value="KIM29882.1"/>
    <property type="molecule type" value="Genomic_DNA"/>
</dbReference>
<keyword evidence="11 15" id="KW-0326">Glycosidase</keyword>
<dbReference type="PANTHER" id="PTHR22762:SF67">
    <property type="entry name" value="ALPHA_BETA-GLUCOSIDASE AGDC-RELATED"/>
    <property type="match status" value="1"/>
</dbReference>
<evidence type="ECO:0000256" key="6">
    <source>
        <dbReference type="ARBA" id="ARBA00022525"/>
    </source>
</evidence>
<dbReference type="GO" id="GO:0071555">
    <property type="term" value="P:cell wall organization"/>
    <property type="evidence" value="ECO:0007669"/>
    <property type="project" value="UniProtKB-KW"/>
</dbReference>
<evidence type="ECO:0000256" key="14">
    <source>
        <dbReference type="ARBA" id="ARBA00025512"/>
    </source>
</evidence>
<feature type="domain" description="Glycoside hydrolase family 31 N-terminal" evidence="18">
    <location>
        <begin position="90"/>
        <end position="215"/>
    </location>
</feature>
<evidence type="ECO:0000256" key="13">
    <source>
        <dbReference type="ARBA" id="ARBA00023326"/>
    </source>
</evidence>
<comment type="subcellular location">
    <subcellularLocation>
        <location evidence="2">Secreted</location>
    </subcellularLocation>
</comment>
<dbReference type="Gene3D" id="2.60.40.1760">
    <property type="entry name" value="glycosyl hydrolase (family 31)"/>
    <property type="match status" value="1"/>
</dbReference>
<feature type="chain" id="PRO_5002170904" description="Probable alpha/beta-glucosidase agdC" evidence="16">
    <location>
        <begin position="20"/>
        <end position="873"/>
    </location>
</feature>
<accession>A0A0C2XLJ6</accession>
<keyword evidence="13" id="KW-0624">Polysaccharide degradation</keyword>
<reference evidence="21" key="2">
    <citation type="submission" date="2015-01" db="EMBL/GenBank/DDBJ databases">
        <title>Evolutionary Origins and Diversification of the Mycorrhizal Mutualists.</title>
        <authorList>
            <consortium name="DOE Joint Genome Institute"/>
            <consortium name="Mycorrhizal Genomics Consortium"/>
            <person name="Kohler A."/>
            <person name="Kuo A."/>
            <person name="Nagy L.G."/>
            <person name="Floudas D."/>
            <person name="Copeland A."/>
            <person name="Barry K.W."/>
            <person name="Cichocki N."/>
            <person name="Veneault-Fourrey C."/>
            <person name="LaButti K."/>
            <person name="Lindquist E.A."/>
            <person name="Lipzen A."/>
            <person name="Lundell T."/>
            <person name="Morin E."/>
            <person name="Murat C."/>
            <person name="Riley R."/>
            <person name="Ohm R."/>
            <person name="Sun H."/>
            <person name="Tunlid A."/>
            <person name="Henrissat B."/>
            <person name="Grigoriev I.V."/>
            <person name="Hibbett D.S."/>
            <person name="Martin F."/>
        </authorList>
    </citation>
    <scope>NUCLEOTIDE SEQUENCE [LARGE SCALE GENOMIC DNA]</scope>
    <source>
        <strain evidence="21">MAFF 305830</strain>
    </source>
</reference>
<dbReference type="SUPFAM" id="SSF51445">
    <property type="entry name" value="(Trans)glycosidases"/>
    <property type="match status" value="1"/>
</dbReference>
<evidence type="ECO:0000256" key="5">
    <source>
        <dbReference type="ARBA" id="ARBA00014002"/>
    </source>
</evidence>
<evidence type="ECO:0000256" key="16">
    <source>
        <dbReference type="SAM" id="SignalP"/>
    </source>
</evidence>
<evidence type="ECO:0000256" key="1">
    <source>
        <dbReference type="ARBA" id="ARBA00000448"/>
    </source>
</evidence>
<keyword evidence="12" id="KW-0961">Cell wall biogenesis/degradation</keyword>
<dbReference type="InterPro" id="IPR000322">
    <property type="entry name" value="Glyco_hydro_31_TIM"/>
</dbReference>
<dbReference type="InterPro" id="IPR030458">
    <property type="entry name" value="Glyco_hydro_31_AS"/>
</dbReference>
<evidence type="ECO:0000313" key="20">
    <source>
        <dbReference type="EMBL" id="KIM29882.1"/>
    </source>
</evidence>
<feature type="signal peptide" evidence="16">
    <location>
        <begin position="1"/>
        <end position="19"/>
    </location>
</feature>
<comment type="similarity">
    <text evidence="3 15">Belongs to the glycosyl hydrolase 31 family.</text>
</comment>
<dbReference type="Pfam" id="PF13802">
    <property type="entry name" value="Gal_mutarotas_2"/>
    <property type="match status" value="1"/>
</dbReference>
<feature type="domain" description="Glycoside hydrolase family 31 TIM barrel" evidence="17">
    <location>
        <begin position="262"/>
        <end position="653"/>
    </location>
</feature>
<keyword evidence="9" id="KW-0325">Glycoprotein</keyword>
<dbReference type="InterPro" id="IPR048395">
    <property type="entry name" value="Glyco_hydro_31_C"/>
</dbReference>
<reference evidence="20 21" key="1">
    <citation type="submission" date="2014-04" db="EMBL/GenBank/DDBJ databases">
        <authorList>
            <consortium name="DOE Joint Genome Institute"/>
            <person name="Kuo A."/>
            <person name="Zuccaro A."/>
            <person name="Kohler A."/>
            <person name="Nagy L.G."/>
            <person name="Floudas D."/>
            <person name="Copeland A."/>
            <person name="Barry K.W."/>
            <person name="Cichocki N."/>
            <person name="Veneault-Fourrey C."/>
            <person name="LaButti K."/>
            <person name="Lindquist E.A."/>
            <person name="Lipzen A."/>
            <person name="Lundell T."/>
            <person name="Morin E."/>
            <person name="Murat C."/>
            <person name="Sun H."/>
            <person name="Tunlid A."/>
            <person name="Henrissat B."/>
            <person name="Grigoriev I.V."/>
            <person name="Hibbett D.S."/>
            <person name="Martin F."/>
            <person name="Nordberg H.P."/>
            <person name="Cantor M.N."/>
            <person name="Hua S.X."/>
        </authorList>
    </citation>
    <scope>NUCLEOTIDE SEQUENCE [LARGE SCALE GENOMIC DNA]</scope>
    <source>
        <strain evidence="20 21">MAFF 305830</strain>
    </source>
</reference>
<comment type="catalytic activity">
    <reaction evidence="1">
        <text>Hydrolysis of terminal, non-reducing beta-D-glucosyl residues with release of beta-D-glucose.</text>
        <dbReference type="EC" id="3.2.1.21"/>
    </reaction>
</comment>
<keyword evidence="7 16" id="KW-0732">Signal</keyword>
<evidence type="ECO:0000256" key="10">
    <source>
        <dbReference type="ARBA" id="ARBA00023277"/>
    </source>
</evidence>
<evidence type="ECO:0000256" key="8">
    <source>
        <dbReference type="ARBA" id="ARBA00022801"/>
    </source>
</evidence>
<evidence type="ECO:0000256" key="7">
    <source>
        <dbReference type="ARBA" id="ARBA00022729"/>
    </source>
</evidence>
<dbReference type="OrthoDB" id="5839090at2759"/>
<evidence type="ECO:0000256" key="15">
    <source>
        <dbReference type="RuleBase" id="RU361185"/>
    </source>
</evidence>
<dbReference type="STRING" id="933852.A0A0C2XLJ6"/>
<evidence type="ECO:0000256" key="12">
    <source>
        <dbReference type="ARBA" id="ARBA00023316"/>
    </source>
</evidence>
<dbReference type="Pfam" id="PF21365">
    <property type="entry name" value="Glyco_hydro_31_3rd"/>
    <property type="match status" value="1"/>
</dbReference>
<dbReference type="GO" id="GO:0030246">
    <property type="term" value="F:carbohydrate binding"/>
    <property type="evidence" value="ECO:0007669"/>
    <property type="project" value="InterPro"/>
</dbReference>
<dbReference type="InterPro" id="IPR017853">
    <property type="entry name" value="GH"/>
</dbReference>
<dbReference type="HOGENOM" id="CLU_000631_11_0_1"/>
<organism evidence="20 21">
    <name type="scientific">Serendipita vermifera MAFF 305830</name>
    <dbReference type="NCBI Taxonomy" id="933852"/>
    <lineage>
        <taxon>Eukaryota</taxon>
        <taxon>Fungi</taxon>
        <taxon>Dikarya</taxon>
        <taxon>Basidiomycota</taxon>
        <taxon>Agaricomycotina</taxon>
        <taxon>Agaricomycetes</taxon>
        <taxon>Sebacinales</taxon>
        <taxon>Serendipitaceae</taxon>
        <taxon>Serendipita</taxon>
    </lineage>
</organism>
<dbReference type="Gene3D" id="2.60.40.1180">
    <property type="entry name" value="Golgi alpha-mannosidase II"/>
    <property type="match status" value="2"/>
</dbReference>
<dbReference type="EC" id="3.2.1.21" evidence="4"/>
<dbReference type="CDD" id="cd06602">
    <property type="entry name" value="GH31_MGAM_SI_GAA"/>
    <property type="match status" value="1"/>
</dbReference>
<keyword evidence="21" id="KW-1185">Reference proteome</keyword>
<dbReference type="InterPro" id="IPR011013">
    <property type="entry name" value="Gal_mutarotase_sf_dom"/>
</dbReference>
<evidence type="ECO:0000256" key="9">
    <source>
        <dbReference type="ARBA" id="ARBA00023180"/>
    </source>
</evidence>
<dbReference type="PANTHER" id="PTHR22762">
    <property type="entry name" value="ALPHA-GLUCOSIDASE"/>
    <property type="match status" value="1"/>
</dbReference>
<protein>
    <recommendedName>
        <fullName evidence="5">Probable alpha/beta-glucosidase agdC</fullName>
        <ecNumber evidence="4">3.2.1.21</ecNumber>
    </recommendedName>
</protein>
<dbReference type="GO" id="GO:0008422">
    <property type="term" value="F:beta-glucosidase activity"/>
    <property type="evidence" value="ECO:0007669"/>
    <property type="project" value="UniProtKB-EC"/>
</dbReference>
<evidence type="ECO:0000313" key="21">
    <source>
        <dbReference type="Proteomes" id="UP000054097"/>
    </source>
</evidence>
<keyword evidence="10" id="KW-0119">Carbohydrate metabolism</keyword>
<dbReference type="SUPFAM" id="SSF51011">
    <property type="entry name" value="Glycosyl hydrolase domain"/>
    <property type="match status" value="1"/>
</dbReference>
<evidence type="ECO:0000259" key="18">
    <source>
        <dbReference type="Pfam" id="PF13802"/>
    </source>
</evidence>
<name>A0A0C2XLJ6_SERVB</name>
<evidence type="ECO:0000259" key="17">
    <source>
        <dbReference type="Pfam" id="PF01055"/>
    </source>
</evidence>
<evidence type="ECO:0000256" key="11">
    <source>
        <dbReference type="ARBA" id="ARBA00023295"/>
    </source>
</evidence>
<dbReference type="SUPFAM" id="SSF74650">
    <property type="entry name" value="Galactose mutarotase-like"/>
    <property type="match status" value="1"/>
</dbReference>
<proteinExistence type="inferred from homology"/>
<dbReference type="InterPro" id="IPR013780">
    <property type="entry name" value="Glyco_hydro_b"/>
</dbReference>
<evidence type="ECO:0000256" key="3">
    <source>
        <dbReference type="ARBA" id="ARBA00007806"/>
    </source>
</evidence>
<dbReference type="Pfam" id="PF01055">
    <property type="entry name" value="Glyco_hydro_31_2nd"/>
    <property type="match status" value="1"/>
</dbReference>
<evidence type="ECO:0000259" key="19">
    <source>
        <dbReference type="Pfam" id="PF21365"/>
    </source>
</evidence>
<evidence type="ECO:0000256" key="4">
    <source>
        <dbReference type="ARBA" id="ARBA00012744"/>
    </source>
</evidence>
<dbReference type="Proteomes" id="UP000054097">
    <property type="component" value="Unassembled WGS sequence"/>
</dbReference>
<dbReference type="Gene3D" id="3.20.20.80">
    <property type="entry name" value="Glycosidases"/>
    <property type="match status" value="1"/>
</dbReference>
<dbReference type="PROSITE" id="PS00129">
    <property type="entry name" value="GLYCOSYL_HYDROL_F31_1"/>
    <property type="match status" value="1"/>
</dbReference>
<dbReference type="InterPro" id="IPR025887">
    <property type="entry name" value="Glyco_hydro_31_N_dom"/>
</dbReference>